<evidence type="ECO:0000256" key="1">
    <source>
        <dbReference type="ARBA" id="ARBA00004651"/>
    </source>
</evidence>
<keyword evidence="8" id="KW-1185">Reference proteome</keyword>
<feature type="transmembrane region" description="Helical" evidence="6">
    <location>
        <begin position="92"/>
        <end position="117"/>
    </location>
</feature>
<dbReference type="PANTHER" id="PTHR30249">
    <property type="entry name" value="PUTATIVE SEROTONIN TRANSPORTER"/>
    <property type="match status" value="1"/>
</dbReference>
<accession>A0A090XFL5</accession>
<name>A0A090XFL5_PAEMA</name>
<dbReference type="STRING" id="44252.DJ90_5278"/>
<organism evidence="7 8">
    <name type="scientific">Paenibacillus macerans</name>
    <name type="common">Bacillus macerans</name>
    <dbReference type="NCBI Taxonomy" id="44252"/>
    <lineage>
        <taxon>Bacteria</taxon>
        <taxon>Bacillati</taxon>
        <taxon>Bacillota</taxon>
        <taxon>Bacilli</taxon>
        <taxon>Bacillales</taxon>
        <taxon>Paenibacillaceae</taxon>
        <taxon>Paenibacillus</taxon>
    </lineage>
</organism>
<evidence type="ECO:0000256" key="4">
    <source>
        <dbReference type="ARBA" id="ARBA00022989"/>
    </source>
</evidence>
<evidence type="ECO:0000256" key="2">
    <source>
        <dbReference type="ARBA" id="ARBA00022475"/>
    </source>
</evidence>
<dbReference type="EMBL" id="JMQA01000064">
    <property type="protein sequence ID" value="KFM83689.1"/>
    <property type="molecule type" value="Genomic_DNA"/>
</dbReference>
<evidence type="ECO:0000256" key="3">
    <source>
        <dbReference type="ARBA" id="ARBA00022692"/>
    </source>
</evidence>
<keyword evidence="3 6" id="KW-0812">Transmembrane</keyword>
<keyword evidence="4 6" id="KW-1133">Transmembrane helix</keyword>
<gene>
    <name evidence="7" type="ORF">DJ90_5278</name>
</gene>
<reference evidence="7 8" key="1">
    <citation type="submission" date="2014-04" db="EMBL/GenBank/DDBJ databases">
        <authorList>
            <person name="Bishop-Lilly K.A."/>
            <person name="Broomall S.M."/>
            <person name="Chain P.S."/>
            <person name="Chertkov O."/>
            <person name="Coyne S.R."/>
            <person name="Daligault H.E."/>
            <person name="Davenport K.W."/>
            <person name="Erkkila T."/>
            <person name="Frey K.G."/>
            <person name="Gibbons H.S."/>
            <person name="Gu W."/>
            <person name="Jaissle J."/>
            <person name="Johnson S.L."/>
            <person name="Koroleva G.I."/>
            <person name="Ladner J.T."/>
            <person name="Lo C.-C."/>
            <person name="Minogue T.D."/>
            <person name="Munk C."/>
            <person name="Palacios G.F."/>
            <person name="Redden C.L."/>
            <person name="Rosenzweig C.N."/>
            <person name="Scholz M.B."/>
            <person name="Teshima H."/>
            <person name="Xu Y."/>
        </authorList>
    </citation>
    <scope>NUCLEOTIDE SEQUENCE [LARGE SCALE GENOMIC DNA]</scope>
    <source>
        <strain evidence="7 8">8244</strain>
    </source>
</reference>
<sequence length="229" mass="24010">MREVLFEAGVALGIVLLFLVMSALYRRLKWAILVPTLTCSALVIALLMGTRTSYETFMRGGQWLQYCLGPAVVALAYPMYKQLDALLKEWKAVLAGAIVGIAAGMISGIWFALWLGYPRELLISLLPKSITTPVAMEISASLGGNAPITSAFVMIAGITGVVLGPIIFKCCGITSDIGRGIGFGAASHALGTSKAAEFGPVVVSTSTVALTLSAVCGSVLAPVVVWLML</sequence>
<dbReference type="RefSeq" id="WP_036626864.1">
    <property type="nucleotide sequence ID" value="NZ_JAKOBR010000065.1"/>
</dbReference>
<dbReference type="InterPro" id="IPR007300">
    <property type="entry name" value="CidB/LrgB"/>
</dbReference>
<evidence type="ECO:0000313" key="8">
    <source>
        <dbReference type="Proteomes" id="UP000029278"/>
    </source>
</evidence>
<feature type="transmembrane region" description="Helical" evidence="6">
    <location>
        <begin position="148"/>
        <end position="168"/>
    </location>
</feature>
<evidence type="ECO:0000256" key="6">
    <source>
        <dbReference type="SAM" id="Phobius"/>
    </source>
</evidence>
<protein>
    <submittedName>
        <fullName evidence="7">LrgB-like family protein</fullName>
    </submittedName>
</protein>
<dbReference type="AlphaFoldDB" id="A0A090XFL5"/>
<feature type="transmembrane region" description="Helical" evidence="6">
    <location>
        <begin position="208"/>
        <end position="228"/>
    </location>
</feature>
<dbReference type="Pfam" id="PF04172">
    <property type="entry name" value="LrgB"/>
    <property type="match status" value="1"/>
</dbReference>
<proteinExistence type="predicted"/>
<dbReference type="GeneID" id="77010061"/>
<dbReference type="PANTHER" id="PTHR30249:SF17">
    <property type="entry name" value="HOLIN-LIKE PROTEIN CIDB"/>
    <property type="match status" value="1"/>
</dbReference>
<keyword evidence="5 6" id="KW-0472">Membrane</keyword>
<feature type="transmembrane region" description="Helical" evidence="6">
    <location>
        <begin position="6"/>
        <end position="25"/>
    </location>
</feature>
<dbReference type="GO" id="GO:0005886">
    <property type="term" value="C:plasma membrane"/>
    <property type="evidence" value="ECO:0007669"/>
    <property type="project" value="UniProtKB-SubCell"/>
</dbReference>
<feature type="transmembrane region" description="Helical" evidence="6">
    <location>
        <begin position="63"/>
        <end position="80"/>
    </location>
</feature>
<dbReference type="HOGENOM" id="CLU_082099_3_0_9"/>
<evidence type="ECO:0000256" key="5">
    <source>
        <dbReference type="ARBA" id="ARBA00023136"/>
    </source>
</evidence>
<feature type="transmembrane region" description="Helical" evidence="6">
    <location>
        <begin position="32"/>
        <end position="51"/>
    </location>
</feature>
<comment type="subcellular location">
    <subcellularLocation>
        <location evidence="1">Cell membrane</location>
        <topology evidence="1">Multi-pass membrane protein</topology>
    </subcellularLocation>
</comment>
<evidence type="ECO:0000313" key="7">
    <source>
        <dbReference type="EMBL" id="KFM83689.1"/>
    </source>
</evidence>
<keyword evidence="2" id="KW-1003">Cell membrane</keyword>
<dbReference type="Proteomes" id="UP000029278">
    <property type="component" value="Unassembled WGS sequence"/>
</dbReference>
<dbReference type="OrthoDB" id="9811701at2"/>
<comment type="caution">
    <text evidence="7">The sequence shown here is derived from an EMBL/GenBank/DDBJ whole genome shotgun (WGS) entry which is preliminary data.</text>
</comment>